<keyword evidence="8" id="KW-1185">Reference proteome</keyword>
<dbReference type="InterPro" id="IPR041577">
    <property type="entry name" value="RT_RNaseH_2"/>
</dbReference>
<reference evidence="7 8" key="1">
    <citation type="journal article" date="2019" name="Sci. Rep.">
        <title>Orb-weaving spider Araneus ventricosus genome elucidates the spidroin gene catalogue.</title>
        <authorList>
            <person name="Kono N."/>
            <person name="Nakamura H."/>
            <person name="Ohtoshi R."/>
            <person name="Moran D.A.P."/>
            <person name="Shinohara A."/>
            <person name="Yoshida Y."/>
            <person name="Fujiwara M."/>
            <person name="Mori M."/>
            <person name="Tomita M."/>
            <person name="Arakawa K."/>
        </authorList>
    </citation>
    <scope>NUCLEOTIDE SEQUENCE [LARGE SCALE GENOMIC DNA]</scope>
</reference>
<keyword evidence="3" id="KW-0255">Endonuclease</keyword>
<keyword evidence="3" id="KW-0378">Hydrolase</keyword>
<dbReference type="Proteomes" id="UP000499080">
    <property type="component" value="Unassembled WGS sequence"/>
</dbReference>
<evidence type="ECO:0000256" key="1">
    <source>
        <dbReference type="ARBA" id="ARBA00022695"/>
    </source>
</evidence>
<evidence type="ECO:0000256" key="4">
    <source>
        <dbReference type="ARBA" id="ARBA00022918"/>
    </source>
</evidence>
<dbReference type="GO" id="GO:0003964">
    <property type="term" value="F:RNA-directed DNA polymerase activity"/>
    <property type="evidence" value="ECO:0007669"/>
    <property type="project" value="UniProtKB-KW"/>
</dbReference>
<evidence type="ECO:0000259" key="6">
    <source>
        <dbReference type="Pfam" id="PF17919"/>
    </source>
</evidence>
<dbReference type="OrthoDB" id="6435624at2759"/>
<keyword evidence="4" id="KW-0695">RNA-directed DNA polymerase</keyword>
<dbReference type="PANTHER" id="PTHR37984:SF5">
    <property type="entry name" value="PROTEIN NYNRIN-LIKE"/>
    <property type="match status" value="1"/>
</dbReference>
<evidence type="ECO:0000256" key="5">
    <source>
        <dbReference type="ARBA" id="ARBA00023268"/>
    </source>
</evidence>
<keyword evidence="1" id="KW-0808">Transferase</keyword>
<dbReference type="GO" id="GO:0004519">
    <property type="term" value="F:endonuclease activity"/>
    <property type="evidence" value="ECO:0007669"/>
    <property type="project" value="UniProtKB-KW"/>
</dbReference>
<dbReference type="AlphaFoldDB" id="A0A4Y2NJD4"/>
<evidence type="ECO:0000256" key="2">
    <source>
        <dbReference type="ARBA" id="ARBA00022722"/>
    </source>
</evidence>
<dbReference type="PANTHER" id="PTHR37984">
    <property type="entry name" value="PROTEIN CBG26694"/>
    <property type="match status" value="1"/>
</dbReference>
<evidence type="ECO:0000313" key="7">
    <source>
        <dbReference type="EMBL" id="GBN37846.1"/>
    </source>
</evidence>
<evidence type="ECO:0000313" key="8">
    <source>
        <dbReference type="Proteomes" id="UP000499080"/>
    </source>
</evidence>
<dbReference type="CDD" id="cd09274">
    <property type="entry name" value="RNase_HI_RT_Ty3"/>
    <property type="match status" value="1"/>
</dbReference>
<protein>
    <submittedName>
        <fullName evidence="7">Retrovirus-related Pol polyprotein from transposon 17.6</fullName>
    </submittedName>
</protein>
<comment type="caution">
    <text evidence="7">The sequence shown here is derived from an EMBL/GenBank/DDBJ whole genome shotgun (WGS) entry which is preliminary data.</text>
</comment>
<feature type="domain" description="Reverse transcriptase/retrotransposon-derived protein RNase H-like" evidence="6">
    <location>
        <begin position="36"/>
        <end position="134"/>
    </location>
</feature>
<dbReference type="FunFam" id="3.10.20.370:FF:000001">
    <property type="entry name" value="Retrovirus-related Pol polyprotein from transposon 17.6-like protein"/>
    <property type="match status" value="1"/>
</dbReference>
<evidence type="ECO:0000256" key="3">
    <source>
        <dbReference type="ARBA" id="ARBA00022759"/>
    </source>
</evidence>
<dbReference type="InterPro" id="IPR050951">
    <property type="entry name" value="Retrovirus_Pol_polyprotein"/>
</dbReference>
<proteinExistence type="predicted"/>
<dbReference type="InterPro" id="IPR043502">
    <property type="entry name" value="DNA/RNA_pol_sf"/>
</dbReference>
<dbReference type="InterPro" id="IPR043128">
    <property type="entry name" value="Rev_trsase/Diguanyl_cyclase"/>
</dbReference>
<dbReference type="SUPFAM" id="SSF56672">
    <property type="entry name" value="DNA/RNA polymerases"/>
    <property type="match status" value="1"/>
</dbReference>
<gene>
    <name evidence="7" type="primary">pol_2487</name>
    <name evidence="7" type="ORF">AVEN_57650_1</name>
</gene>
<keyword evidence="1" id="KW-0548">Nucleotidyltransferase</keyword>
<accession>A0A4Y2NJD4</accession>
<name>A0A4Y2NJD4_ARAVE</name>
<dbReference type="Pfam" id="PF17919">
    <property type="entry name" value="RT_RNaseH_2"/>
    <property type="match status" value="1"/>
</dbReference>
<organism evidence="7 8">
    <name type="scientific">Araneus ventricosus</name>
    <name type="common">Orbweaver spider</name>
    <name type="synonym">Epeira ventricosa</name>
    <dbReference type="NCBI Taxonomy" id="182803"/>
    <lineage>
        <taxon>Eukaryota</taxon>
        <taxon>Metazoa</taxon>
        <taxon>Ecdysozoa</taxon>
        <taxon>Arthropoda</taxon>
        <taxon>Chelicerata</taxon>
        <taxon>Arachnida</taxon>
        <taxon>Araneae</taxon>
        <taxon>Araneomorphae</taxon>
        <taxon>Entelegynae</taxon>
        <taxon>Araneoidea</taxon>
        <taxon>Araneidae</taxon>
        <taxon>Araneus</taxon>
    </lineage>
</organism>
<dbReference type="EMBL" id="BGPR01009077">
    <property type="protein sequence ID" value="GBN37846.1"/>
    <property type="molecule type" value="Genomic_DNA"/>
</dbReference>
<keyword evidence="2" id="KW-0540">Nuclease</keyword>
<dbReference type="Gene3D" id="3.30.70.270">
    <property type="match status" value="1"/>
</dbReference>
<keyword evidence="5" id="KW-0511">Multifunctional enzyme</keyword>
<sequence>MLNFYRRFIPNAAEIQRILYDLVKGKKKRDKTTIEWNEAAVQSFQTSKNSIAQAALLAHPNSEAKLSLIVDASNSGIAGALQQTYLKNTQPLAFFSRKLTPAESRHSTYDRELLAIYSSVEHFRHFLEGRDFIIYTDHKPVTFACQQTGEKTSPRQQRHLELISQFSTDIRYISGIQNTVADAFSRIDEIAIPSEIDYEIARAQVDDEEI</sequence>